<dbReference type="Proteomes" id="UP000297245">
    <property type="component" value="Unassembled WGS sequence"/>
</dbReference>
<protein>
    <submittedName>
        <fullName evidence="2">Uncharacterized protein</fullName>
    </submittedName>
</protein>
<sequence length="417" mass="46150">MSSELEPCLASLDNSPPTTHINSSKPPPSLQTLDFVLNTPSKQSGRSRRYVPSPLSGKYAENAAATFSRTSSFSGSIIVGRESRSSVNPGNPTASPPFLPLPPILSEPSVELRSFMDFTFQSFSLSTPPGTRSSTPAQPPLPSLSQPLFTPPSPKPRPVLQLSTLNHPNSPYVPWDSPVRREIFRPLTPESFVSDFSQYSRPHSRSGARAPEPTELPEAENGRPYSRLPKLSQSIRNIRRSMKRNVVHVAKRITHLSRARSKSLDNLDVLPSSPSYVLDMELPPCPRPSSPCASVDTSNTRSVALWLESRRQDRYSRDLHFISLEDYERRGSWIDLPNGEQYACDVEGCPFHSQLPDTSLISGSSATPHHENPSRFKDDSILVTAASRLSFNPNNRPPSPLDLSLQSGNNLCRMYKP</sequence>
<evidence type="ECO:0000313" key="3">
    <source>
        <dbReference type="Proteomes" id="UP000297245"/>
    </source>
</evidence>
<feature type="region of interest" description="Disordered" evidence="1">
    <location>
        <begin position="82"/>
        <end position="103"/>
    </location>
</feature>
<feature type="region of interest" description="Disordered" evidence="1">
    <location>
        <begin position="125"/>
        <end position="156"/>
    </location>
</feature>
<dbReference type="OrthoDB" id="2690983at2759"/>
<accession>A0A4V4HFG4</accession>
<name>A0A4V4HFG4_DENBC</name>
<feature type="compositionally biased region" description="Pro residues" evidence="1">
    <location>
        <begin position="94"/>
        <end position="103"/>
    </location>
</feature>
<reference evidence="2 3" key="1">
    <citation type="journal article" date="2019" name="Nat. Ecol. Evol.">
        <title>Megaphylogeny resolves global patterns of mushroom evolution.</title>
        <authorList>
            <person name="Varga T."/>
            <person name="Krizsan K."/>
            <person name="Foldi C."/>
            <person name="Dima B."/>
            <person name="Sanchez-Garcia M."/>
            <person name="Sanchez-Ramirez S."/>
            <person name="Szollosi G.J."/>
            <person name="Szarkandi J.G."/>
            <person name="Papp V."/>
            <person name="Albert L."/>
            <person name="Andreopoulos W."/>
            <person name="Angelini C."/>
            <person name="Antonin V."/>
            <person name="Barry K.W."/>
            <person name="Bougher N.L."/>
            <person name="Buchanan P."/>
            <person name="Buyck B."/>
            <person name="Bense V."/>
            <person name="Catcheside P."/>
            <person name="Chovatia M."/>
            <person name="Cooper J."/>
            <person name="Damon W."/>
            <person name="Desjardin D."/>
            <person name="Finy P."/>
            <person name="Geml J."/>
            <person name="Haridas S."/>
            <person name="Hughes K."/>
            <person name="Justo A."/>
            <person name="Karasinski D."/>
            <person name="Kautmanova I."/>
            <person name="Kiss B."/>
            <person name="Kocsube S."/>
            <person name="Kotiranta H."/>
            <person name="LaButti K.M."/>
            <person name="Lechner B.E."/>
            <person name="Liimatainen K."/>
            <person name="Lipzen A."/>
            <person name="Lukacs Z."/>
            <person name="Mihaltcheva S."/>
            <person name="Morgado L.N."/>
            <person name="Niskanen T."/>
            <person name="Noordeloos M.E."/>
            <person name="Ohm R.A."/>
            <person name="Ortiz-Santana B."/>
            <person name="Ovrebo C."/>
            <person name="Racz N."/>
            <person name="Riley R."/>
            <person name="Savchenko A."/>
            <person name="Shiryaev A."/>
            <person name="Soop K."/>
            <person name="Spirin V."/>
            <person name="Szebenyi C."/>
            <person name="Tomsovsky M."/>
            <person name="Tulloss R.E."/>
            <person name="Uehling J."/>
            <person name="Grigoriev I.V."/>
            <person name="Vagvolgyi C."/>
            <person name="Papp T."/>
            <person name="Martin F.M."/>
            <person name="Miettinen O."/>
            <person name="Hibbett D.S."/>
            <person name="Nagy L.G."/>
        </authorList>
    </citation>
    <scope>NUCLEOTIDE SEQUENCE [LARGE SCALE GENOMIC DNA]</scope>
    <source>
        <strain evidence="2 3">CBS 962.96</strain>
    </source>
</reference>
<dbReference type="AlphaFoldDB" id="A0A4V4HFG4"/>
<feature type="region of interest" description="Disordered" evidence="1">
    <location>
        <begin position="1"/>
        <end position="55"/>
    </location>
</feature>
<dbReference type="EMBL" id="ML179214">
    <property type="protein sequence ID" value="THU94835.1"/>
    <property type="molecule type" value="Genomic_DNA"/>
</dbReference>
<keyword evidence="3" id="KW-1185">Reference proteome</keyword>
<evidence type="ECO:0000313" key="2">
    <source>
        <dbReference type="EMBL" id="THU94835.1"/>
    </source>
</evidence>
<proteinExistence type="predicted"/>
<evidence type="ECO:0000256" key="1">
    <source>
        <dbReference type="SAM" id="MobiDB-lite"/>
    </source>
</evidence>
<feature type="compositionally biased region" description="Polar residues" evidence="1">
    <location>
        <begin position="12"/>
        <end position="24"/>
    </location>
</feature>
<organism evidence="2 3">
    <name type="scientific">Dendrothele bispora (strain CBS 962.96)</name>
    <dbReference type="NCBI Taxonomy" id="1314807"/>
    <lineage>
        <taxon>Eukaryota</taxon>
        <taxon>Fungi</taxon>
        <taxon>Dikarya</taxon>
        <taxon>Basidiomycota</taxon>
        <taxon>Agaricomycotina</taxon>
        <taxon>Agaricomycetes</taxon>
        <taxon>Agaricomycetidae</taxon>
        <taxon>Agaricales</taxon>
        <taxon>Agaricales incertae sedis</taxon>
        <taxon>Dendrothele</taxon>
    </lineage>
</organism>
<feature type="region of interest" description="Disordered" evidence="1">
    <location>
        <begin position="195"/>
        <end position="231"/>
    </location>
</feature>
<gene>
    <name evidence="2" type="ORF">K435DRAFT_966693</name>
</gene>